<dbReference type="GO" id="GO:0003677">
    <property type="term" value="F:DNA binding"/>
    <property type="evidence" value="ECO:0007669"/>
    <property type="project" value="UniProtKB-UniRule"/>
</dbReference>
<dbReference type="Gene3D" id="1.10.10.60">
    <property type="entry name" value="Homeodomain-like"/>
    <property type="match status" value="1"/>
</dbReference>
<dbReference type="SUPFAM" id="SSF48498">
    <property type="entry name" value="Tetracyclin repressor-like, C-terminal domain"/>
    <property type="match status" value="1"/>
</dbReference>
<organism evidence="6 7">
    <name type="scientific">Georgenia subflava</name>
    <dbReference type="NCBI Taxonomy" id="1622177"/>
    <lineage>
        <taxon>Bacteria</taxon>
        <taxon>Bacillati</taxon>
        <taxon>Actinomycetota</taxon>
        <taxon>Actinomycetes</taxon>
        <taxon>Micrococcales</taxon>
        <taxon>Bogoriellaceae</taxon>
        <taxon>Georgenia</taxon>
    </lineage>
</organism>
<evidence type="ECO:0000313" key="7">
    <source>
        <dbReference type="Proteomes" id="UP000437709"/>
    </source>
</evidence>
<evidence type="ECO:0000259" key="5">
    <source>
        <dbReference type="PROSITE" id="PS50977"/>
    </source>
</evidence>
<proteinExistence type="predicted"/>
<dbReference type="EMBL" id="WHPC01000004">
    <property type="protein sequence ID" value="MPV35870.1"/>
    <property type="molecule type" value="Genomic_DNA"/>
</dbReference>
<feature type="domain" description="HTH tetR-type" evidence="5">
    <location>
        <begin position="5"/>
        <end position="65"/>
    </location>
</feature>
<keyword evidence="2 4" id="KW-0238">DNA-binding</keyword>
<dbReference type="SUPFAM" id="SSF46689">
    <property type="entry name" value="Homeodomain-like"/>
    <property type="match status" value="1"/>
</dbReference>
<dbReference type="InterPro" id="IPR036271">
    <property type="entry name" value="Tet_transcr_reg_TetR-rel_C_sf"/>
</dbReference>
<evidence type="ECO:0000313" key="6">
    <source>
        <dbReference type="EMBL" id="MPV35870.1"/>
    </source>
</evidence>
<dbReference type="PANTHER" id="PTHR47506">
    <property type="entry name" value="TRANSCRIPTIONAL REGULATORY PROTEIN"/>
    <property type="match status" value="1"/>
</dbReference>
<keyword evidence="3" id="KW-0804">Transcription</keyword>
<dbReference type="Proteomes" id="UP000437709">
    <property type="component" value="Unassembled WGS sequence"/>
</dbReference>
<keyword evidence="1" id="KW-0805">Transcription regulation</keyword>
<dbReference type="Pfam" id="PF16925">
    <property type="entry name" value="TetR_C_13"/>
    <property type="match status" value="1"/>
</dbReference>
<dbReference type="AlphaFoldDB" id="A0A6N7ED12"/>
<name>A0A6N7ED12_9MICO</name>
<dbReference type="RefSeq" id="WP_152194067.1">
    <property type="nucleotide sequence ID" value="NZ_VUKD01000001.1"/>
</dbReference>
<comment type="caution">
    <text evidence="6">The sequence shown here is derived from an EMBL/GenBank/DDBJ whole genome shotgun (WGS) entry which is preliminary data.</text>
</comment>
<keyword evidence="7" id="KW-1185">Reference proteome</keyword>
<dbReference type="PANTHER" id="PTHR47506:SF6">
    <property type="entry name" value="HTH-TYPE TRANSCRIPTIONAL REPRESSOR NEMR"/>
    <property type="match status" value="1"/>
</dbReference>
<evidence type="ECO:0000256" key="4">
    <source>
        <dbReference type="PROSITE-ProRule" id="PRU00335"/>
    </source>
</evidence>
<dbReference type="PROSITE" id="PS50977">
    <property type="entry name" value="HTH_TETR_2"/>
    <property type="match status" value="1"/>
</dbReference>
<dbReference type="InterPro" id="IPR011075">
    <property type="entry name" value="TetR_C"/>
</dbReference>
<dbReference type="InterPro" id="IPR009057">
    <property type="entry name" value="Homeodomain-like_sf"/>
</dbReference>
<gene>
    <name evidence="6" type="ORF">GB881_02185</name>
</gene>
<dbReference type="InterPro" id="IPR001647">
    <property type="entry name" value="HTH_TetR"/>
</dbReference>
<evidence type="ECO:0000256" key="3">
    <source>
        <dbReference type="ARBA" id="ARBA00023163"/>
    </source>
</evidence>
<protein>
    <submittedName>
        <fullName evidence="6">TetR family transcriptional regulator</fullName>
    </submittedName>
</protein>
<reference evidence="6 7" key="1">
    <citation type="submission" date="2019-10" db="EMBL/GenBank/DDBJ databases">
        <title>Georgenia wutianyii sp. nov. and Georgenia yuyongxinii sp. nov. isolated from plateau pika (Ochotona curzoniae) in the Qinghai-Tibet plateau of China.</title>
        <authorList>
            <person name="Tian Z."/>
        </authorList>
    </citation>
    <scope>NUCLEOTIDE SEQUENCE [LARGE SCALE GENOMIC DNA]</scope>
    <source>
        <strain evidence="6 7">JCM 19765</strain>
    </source>
</reference>
<feature type="DNA-binding region" description="H-T-H motif" evidence="4">
    <location>
        <begin position="28"/>
        <end position="47"/>
    </location>
</feature>
<dbReference type="Pfam" id="PF00440">
    <property type="entry name" value="TetR_N"/>
    <property type="match status" value="1"/>
</dbReference>
<dbReference type="Gene3D" id="1.10.357.10">
    <property type="entry name" value="Tetracycline Repressor, domain 2"/>
    <property type="match status" value="1"/>
</dbReference>
<accession>A0A6N7ED12</accession>
<evidence type="ECO:0000256" key="1">
    <source>
        <dbReference type="ARBA" id="ARBA00023015"/>
    </source>
</evidence>
<evidence type="ECO:0000256" key="2">
    <source>
        <dbReference type="ARBA" id="ARBA00023125"/>
    </source>
</evidence>
<sequence>MSKGVSTKQAILHQGVVAAYRVGVGGLTIGMLATATGMSKSGLYAHFSSKEALQHEVLAQARTEFVEMVVRPALAAPRGEPRMRALFEHWLHSGMVRAPGGCLFVKASAELDEQTGPVRDQLAQDHRDLYDSIARIFRTGVTEGHFRPDADPDQFAVDLDGIMLAFYHWHRLLQDPLAEERARRSFENLLAAARTQESP</sequence>